<dbReference type="STRING" id="709032.Sulku_0299"/>
<dbReference type="OrthoDB" id="5361769at2"/>
<proteinExistence type="predicted"/>
<evidence type="ECO:0000313" key="1">
    <source>
        <dbReference type="EMBL" id="ADR32966.1"/>
    </source>
</evidence>
<dbReference type="Proteomes" id="UP000008721">
    <property type="component" value="Chromosome"/>
</dbReference>
<dbReference type="KEGG" id="sku:Sulku_0299"/>
<organism evidence="1 2">
    <name type="scientific">Sulfuricurvum kujiense (strain ATCC BAA-921 / DSM 16994 / JCM 11577 / YK-1)</name>
    <dbReference type="NCBI Taxonomy" id="709032"/>
    <lineage>
        <taxon>Bacteria</taxon>
        <taxon>Pseudomonadati</taxon>
        <taxon>Campylobacterota</taxon>
        <taxon>Epsilonproteobacteria</taxon>
        <taxon>Campylobacterales</taxon>
        <taxon>Sulfurimonadaceae</taxon>
        <taxon>Sulfuricurvum</taxon>
    </lineage>
</organism>
<keyword evidence="2" id="KW-1185">Reference proteome</keyword>
<name>E4TYI9_SULKY</name>
<sequence length="345" mass="39916">MIERFYRKIFVAIVQDGGAHDVRVVVQKKRKLLNKQSRKFEGKSALDEIRSYLGKYLDESPLHYVAVLNPAVKQGALPGCRNHLDEEMEEISGAKTLCQNEDWLLYSSMRELDSLQTEYKSIGLDFIFSPFSVLEHFFKDKVHGGFALYALAQKDSFSVAFFEDGKLEYAHHYPMQEKNTLTLEDESSTMGFAVGIKEEDEIDKGISLDDIESLDDLDILEELDDLSEIEDLDNLDEIVEFSEDEPTFEEKRIVFPRGSEIKQEMDMFNNDYRRFELIQRTLARFYRGEHCNDRFVETIFIADAYGSGAELKQYLEEELFLNVSIRHIDVADEVIALAMAEEEEL</sequence>
<gene>
    <name evidence="1" type="ordered locus">Sulku_0299</name>
</gene>
<evidence type="ECO:0000313" key="2">
    <source>
        <dbReference type="Proteomes" id="UP000008721"/>
    </source>
</evidence>
<dbReference type="RefSeq" id="WP_013459163.1">
    <property type="nucleotide sequence ID" value="NC_014762.1"/>
</dbReference>
<protein>
    <submittedName>
        <fullName evidence="1">Uncharacterized protein</fullName>
    </submittedName>
</protein>
<reference evidence="1 2" key="1">
    <citation type="journal article" date="2012" name="Stand. Genomic Sci.">
        <title>Complete genome sequence of the sulfur compounds oxidizing chemolithoautotroph Sulfuricurvum kujiense type strain (YK-1(T)).</title>
        <authorList>
            <person name="Han C."/>
            <person name="Kotsyurbenko O."/>
            <person name="Chertkov O."/>
            <person name="Held B."/>
            <person name="Lapidus A."/>
            <person name="Nolan M."/>
            <person name="Lucas S."/>
            <person name="Hammon N."/>
            <person name="Deshpande S."/>
            <person name="Cheng J.F."/>
            <person name="Tapia R."/>
            <person name="Goodwin L.A."/>
            <person name="Pitluck S."/>
            <person name="Liolios K."/>
            <person name="Pagani I."/>
            <person name="Ivanova N."/>
            <person name="Mavromatis K."/>
            <person name="Mikhailova N."/>
            <person name="Pati A."/>
            <person name="Chen A."/>
            <person name="Palaniappan K."/>
            <person name="Land M."/>
            <person name="Hauser L."/>
            <person name="Chang Y.J."/>
            <person name="Jeffries C.D."/>
            <person name="Brambilla E.M."/>
            <person name="Rohde M."/>
            <person name="Spring S."/>
            <person name="Sikorski J."/>
            <person name="Goker M."/>
            <person name="Woyke T."/>
            <person name="Bristow J."/>
            <person name="Eisen J.A."/>
            <person name="Markowitz V."/>
            <person name="Hugenholtz P."/>
            <person name="Kyrpides N.C."/>
            <person name="Klenk H.P."/>
            <person name="Detter J.C."/>
        </authorList>
    </citation>
    <scope>NUCLEOTIDE SEQUENCE [LARGE SCALE GENOMIC DNA]</scope>
    <source>
        <strain evidence="2">ATCC BAA-921 / DSM 16994 / JCM 11577 / YK-1</strain>
    </source>
</reference>
<accession>E4TYI9</accession>
<dbReference type="AlphaFoldDB" id="E4TYI9"/>
<dbReference type="HOGENOM" id="CLU_067822_0_0_7"/>
<dbReference type="eggNOG" id="ENOG5032JUG">
    <property type="taxonomic scope" value="Bacteria"/>
</dbReference>
<dbReference type="EMBL" id="CP002355">
    <property type="protein sequence ID" value="ADR32966.1"/>
    <property type="molecule type" value="Genomic_DNA"/>
</dbReference>